<dbReference type="InterPro" id="IPR006689">
    <property type="entry name" value="Small_GTPase_ARF/SAR"/>
</dbReference>
<proteinExistence type="predicted"/>
<evidence type="ECO:0000313" key="4">
    <source>
        <dbReference type="Proteomes" id="UP000694561"/>
    </source>
</evidence>
<dbReference type="Pfam" id="PF00025">
    <property type="entry name" value="Arf"/>
    <property type="match status" value="1"/>
</dbReference>
<evidence type="ECO:0000256" key="1">
    <source>
        <dbReference type="ARBA" id="ARBA00022741"/>
    </source>
</evidence>
<dbReference type="PANTHER" id="PTHR46688">
    <property type="entry name" value="ADP-RIBOSYLATION FACTOR-LIKE PROTEIN 16"/>
    <property type="match status" value="1"/>
</dbReference>
<evidence type="ECO:0000313" key="3">
    <source>
        <dbReference type="Ensembl" id="ENSMMNP00015002841.1"/>
    </source>
</evidence>
<organism evidence="3 4">
    <name type="scientific">Monodon monoceros</name>
    <name type="common">Narwhal</name>
    <name type="synonym">Ceratodon monodon</name>
    <dbReference type="NCBI Taxonomy" id="40151"/>
    <lineage>
        <taxon>Eukaryota</taxon>
        <taxon>Metazoa</taxon>
        <taxon>Chordata</taxon>
        <taxon>Craniata</taxon>
        <taxon>Vertebrata</taxon>
        <taxon>Euteleostomi</taxon>
        <taxon>Mammalia</taxon>
        <taxon>Eutheria</taxon>
        <taxon>Laurasiatheria</taxon>
        <taxon>Artiodactyla</taxon>
        <taxon>Whippomorpha</taxon>
        <taxon>Cetacea</taxon>
        <taxon>Odontoceti</taxon>
        <taxon>Monodontidae</taxon>
        <taxon>Monodon</taxon>
    </lineage>
</organism>
<dbReference type="SUPFAM" id="SSF52540">
    <property type="entry name" value="P-loop containing nucleoside triphosphate hydrolases"/>
    <property type="match status" value="1"/>
</dbReference>
<evidence type="ECO:0000256" key="2">
    <source>
        <dbReference type="ARBA" id="ARBA00023134"/>
    </source>
</evidence>
<protein>
    <submittedName>
        <fullName evidence="3">Uncharacterized protein</fullName>
    </submittedName>
</protein>
<keyword evidence="4" id="KW-1185">Reference proteome</keyword>
<reference evidence="3" key="1">
    <citation type="submission" date="2025-08" db="UniProtKB">
        <authorList>
            <consortium name="Ensembl"/>
        </authorList>
    </citation>
    <scope>IDENTIFICATION</scope>
</reference>
<dbReference type="GeneTree" id="ENSGT00730000111327"/>
<dbReference type="Ensembl" id="ENSMMNT00015003130.1">
    <property type="protein sequence ID" value="ENSMMNP00015002841.1"/>
    <property type="gene ID" value="ENSMMNG00015002174.1"/>
</dbReference>
<dbReference type="GO" id="GO:0005525">
    <property type="term" value="F:GTP binding"/>
    <property type="evidence" value="ECO:0007669"/>
    <property type="project" value="UniProtKB-KW"/>
</dbReference>
<name>A0A8C6F1N0_MONMO</name>
<dbReference type="Gene3D" id="3.40.50.300">
    <property type="entry name" value="P-loop containing nucleotide triphosphate hydrolases"/>
    <property type="match status" value="1"/>
</dbReference>
<keyword evidence="2" id="KW-0342">GTP-binding</keyword>
<dbReference type="PANTHER" id="PTHR46688:SF1">
    <property type="entry name" value="ADP-RIBOSYLATION FACTOR-LIKE PROTEIN 16"/>
    <property type="match status" value="1"/>
</dbReference>
<dbReference type="GO" id="GO:0003924">
    <property type="term" value="F:GTPase activity"/>
    <property type="evidence" value="ECO:0007669"/>
    <property type="project" value="InterPro"/>
</dbReference>
<keyword evidence="1" id="KW-0547">Nucleotide-binding</keyword>
<sequence>KISRLGVMGLGKTLLVKRLQTTLPSQDGKGNLGDPPLTRPTVVTNLTGHGGSEKNHHPGARGWCMGPIWSSYYGNCHSPLFMVDASNPTQLSASAAQLLGLLSAEQLEEASALILFDKIDLPCHMTIEEMESLIRLPDLIACTGLSEVLRWLQDIHRTNG</sequence>
<dbReference type="InterPro" id="IPR027417">
    <property type="entry name" value="P-loop_NTPase"/>
</dbReference>
<reference evidence="3" key="2">
    <citation type="submission" date="2025-09" db="UniProtKB">
        <authorList>
            <consortium name="Ensembl"/>
        </authorList>
    </citation>
    <scope>IDENTIFICATION</scope>
</reference>
<dbReference type="Proteomes" id="UP000694561">
    <property type="component" value="Unplaced"/>
</dbReference>
<accession>A0A8C6F1N0</accession>
<dbReference type="AlphaFoldDB" id="A0A8C6F1N0"/>